<dbReference type="PROSITE" id="PS51186">
    <property type="entry name" value="GNAT"/>
    <property type="match status" value="2"/>
</dbReference>
<dbReference type="CDD" id="cd04301">
    <property type="entry name" value="NAT_SF"/>
    <property type="match status" value="2"/>
</dbReference>
<reference evidence="5" key="1">
    <citation type="submission" date="2016-11" db="EMBL/GenBank/DDBJ databases">
        <authorList>
            <person name="Varghese N."/>
            <person name="Submissions S."/>
        </authorList>
    </citation>
    <scope>NUCLEOTIDE SEQUENCE [LARGE SCALE GENOMIC DNA]</scope>
    <source>
        <strain evidence="5">DSM 27370</strain>
    </source>
</reference>
<evidence type="ECO:0000256" key="1">
    <source>
        <dbReference type="ARBA" id="ARBA00022679"/>
    </source>
</evidence>
<dbReference type="PANTHER" id="PTHR43420:SF44">
    <property type="entry name" value="ACETYLTRANSFERASE YPEA"/>
    <property type="match status" value="1"/>
</dbReference>
<dbReference type="AlphaFoldDB" id="A0A1M4UQQ6"/>
<evidence type="ECO:0000256" key="2">
    <source>
        <dbReference type="ARBA" id="ARBA00023315"/>
    </source>
</evidence>
<dbReference type="InterPro" id="IPR050680">
    <property type="entry name" value="YpeA/RimI_acetyltransf"/>
</dbReference>
<evidence type="ECO:0000313" key="4">
    <source>
        <dbReference type="EMBL" id="SHE58930.1"/>
    </source>
</evidence>
<dbReference type="InterPro" id="IPR016181">
    <property type="entry name" value="Acyl_CoA_acyltransferase"/>
</dbReference>
<dbReference type="PANTHER" id="PTHR43420">
    <property type="entry name" value="ACETYLTRANSFERASE"/>
    <property type="match status" value="1"/>
</dbReference>
<dbReference type="OrthoDB" id="4228396at2"/>
<dbReference type="Proteomes" id="UP000184480">
    <property type="component" value="Unassembled WGS sequence"/>
</dbReference>
<evidence type="ECO:0000313" key="5">
    <source>
        <dbReference type="Proteomes" id="UP000184480"/>
    </source>
</evidence>
<keyword evidence="1" id="KW-0808">Transferase</keyword>
<gene>
    <name evidence="4" type="ORF">SAMN05444362_101667</name>
</gene>
<dbReference type="Pfam" id="PF00583">
    <property type="entry name" value="Acetyltransf_1"/>
    <property type="match status" value="1"/>
</dbReference>
<dbReference type="SUPFAM" id="SSF55729">
    <property type="entry name" value="Acyl-CoA N-acyltransferases (Nat)"/>
    <property type="match status" value="2"/>
</dbReference>
<dbReference type="STRING" id="1346286.SAMN05444362_101667"/>
<dbReference type="Pfam" id="PF13673">
    <property type="entry name" value="Acetyltransf_10"/>
    <property type="match status" value="1"/>
</dbReference>
<dbReference type="InterPro" id="IPR000182">
    <property type="entry name" value="GNAT_dom"/>
</dbReference>
<sequence>MEIKSLGEIDFDTIFDAFSRAFADYELQLDKNQLRAMLQRRGFNPDLSFAAFDKNQIAAFTFNGIGNFNGIATAYDTGTGTLKEYRGKGLATKIFEHSIPYLRKEGIKQYLLEVLQYNTKAISVYRKLGFNTIREFNYFRQKNEKINFDLPTHNIEYPVRKINMENFKLPDAFGDFHPSWQNSLESIQRDINSFVCLGAFSDDKLIGYCVFEPNSGDITLIAVDKENRRKGIASLLLKEVALLNKNDSIKIINTDISCSSITNFLKAKNIEITGTQFEMIKEL</sequence>
<feature type="domain" description="N-acetyltransferase" evidence="3">
    <location>
        <begin position="146"/>
        <end position="283"/>
    </location>
</feature>
<dbReference type="GO" id="GO:0016747">
    <property type="term" value="F:acyltransferase activity, transferring groups other than amino-acyl groups"/>
    <property type="evidence" value="ECO:0007669"/>
    <property type="project" value="InterPro"/>
</dbReference>
<keyword evidence="4" id="KW-0687">Ribonucleoprotein</keyword>
<keyword evidence="4" id="KW-0689">Ribosomal protein</keyword>
<keyword evidence="5" id="KW-1185">Reference proteome</keyword>
<accession>A0A1M4UQQ6</accession>
<name>A0A1M4UQQ6_9BACT</name>
<dbReference type="RefSeq" id="WP_062175777.1">
    <property type="nucleotide sequence ID" value="NZ_BBXL01000001.1"/>
</dbReference>
<evidence type="ECO:0000259" key="3">
    <source>
        <dbReference type="PROSITE" id="PS51186"/>
    </source>
</evidence>
<keyword evidence="2" id="KW-0012">Acyltransferase</keyword>
<dbReference type="Gene3D" id="3.40.630.30">
    <property type="match status" value="2"/>
</dbReference>
<dbReference type="EMBL" id="FQUC01000001">
    <property type="protein sequence ID" value="SHE58930.1"/>
    <property type="molecule type" value="Genomic_DNA"/>
</dbReference>
<proteinExistence type="predicted"/>
<organism evidence="4 5">
    <name type="scientific">Dysgonomonas macrotermitis</name>
    <dbReference type="NCBI Taxonomy" id="1346286"/>
    <lineage>
        <taxon>Bacteria</taxon>
        <taxon>Pseudomonadati</taxon>
        <taxon>Bacteroidota</taxon>
        <taxon>Bacteroidia</taxon>
        <taxon>Bacteroidales</taxon>
        <taxon>Dysgonomonadaceae</taxon>
        <taxon>Dysgonomonas</taxon>
    </lineage>
</organism>
<dbReference type="GO" id="GO:0005840">
    <property type="term" value="C:ribosome"/>
    <property type="evidence" value="ECO:0007669"/>
    <property type="project" value="UniProtKB-KW"/>
</dbReference>
<feature type="domain" description="N-acetyltransferase" evidence="3">
    <location>
        <begin position="1"/>
        <end position="149"/>
    </location>
</feature>
<protein>
    <submittedName>
        <fullName evidence="4">Ribosomal protein S18 acetylase RimI</fullName>
    </submittedName>
</protein>